<dbReference type="EMBL" id="LFWZ01000016">
    <property type="protein sequence ID" value="KON30995.1"/>
    <property type="molecule type" value="Genomic_DNA"/>
</dbReference>
<dbReference type="Pfam" id="PF00583">
    <property type="entry name" value="Acetyltransf_1"/>
    <property type="match status" value="1"/>
</dbReference>
<dbReference type="GO" id="GO:0046872">
    <property type="term" value="F:metal ion binding"/>
    <property type="evidence" value="ECO:0007669"/>
    <property type="project" value="InterPro"/>
</dbReference>
<proteinExistence type="predicted"/>
<dbReference type="PANTHER" id="PTHR43334">
    <property type="entry name" value="ACETATE--COA LIGASE [ADP-FORMING]"/>
    <property type="match status" value="1"/>
</dbReference>
<evidence type="ECO:0000256" key="3">
    <source>
        <dbReference type="ARBA" id="ARBA00022840"/>
    </source>
</evidence>
<dbReference type="GO" id="GO:0016747">
    <property type="term" value="F:acyltransferase activity, transferring groups other than amino-acyl groups"/>
    <property type="evidence" value="ECO:0007669"/>
    <property type="project" value="InterPro"/>
</dbReference>
<reference evidence="7 8" key="1">
    <citation type="submission" date="2015-06" db="EMBL/GenBank/DDBJ databases">
        <title>New insights into the roles of widespread benthic archaea in carbon and nitrogen cycling.</title>
        <authorList>
            <person name="Lazar C.S."/>
            <person name="Baker B.J."/>
            <person name="Seitz K.W."/>
            <person name="Hyde A.S."/>
            <person name="Dick G.J."/>
            <person name="Hinrichs K.-U."/>
            <person name="Teske A.P."/>
        </authorList>
    </citation>
    <scope>NUCLEOTIDE SEQUENCE [LARGE SCALE GENOMIC DNA]</scope>
    <source>
        <strain evidence="7">DG-45</strain>
    </source>
</reference>
<dbReference type="SUPFAM" id="SSF51735">
    <property type="entry name" value="NAD(P)-binding Rossmann-fold domains"/>
    <property type="match status" value="1"/>
</dbReference>
<dbReference type="Gene3D" id="3.30.1490.20">
    <property type="entry name" value="ATP-grasp fold, A domain"/>
    <property type="match status" value="1"/>
</dbReference>
<dbReference type="Proteomes" id="UP000037210">
    <property type="component" value="Unassembled WGS sequence"/>
</dbReference>
<feature type="domain" description="ATP-grasp" evidence="5">
    <location>
        <begin position="499"/>
        <end position="535"/>
    </location>
</feature>
<dbReference type="InterPro" id="IPR016181">
    <property type="entry name" value="Acyl_CoA_acyltransferase"/>
</dbReference>
<dbReference type="PROSITE" id="PS50975">
    <property type="entry name" value="ATP_GRASP"/>
    <property type="match status" value="1"/>
</dbReference>
<dbReference type="SMART" id="SM00881">
    <property type="entry name" value="CoA_binding"/>
    <property type="match status" value="1"/>
</dbReference>
<dbReference type="SUPFAM" id="SSF55729">
    <property type="entry name" value="Acyl-CoA N-acyltransferases (Nat)"/>
    <property type="match status" value="1"/>
</dbReference>
<accession>A0A0M0BRK9</accession>
<dbReference type="InterPro" id="IPR043938">
    <property type="entry name" value="Ligase_CoA_dom"/>
</dbReference>
<dbReference type="InterPro" id="IPR011761">
    <property type="entry name" value="ATP-grasp"/>
</dbReference>
<name>A0A0M0BRK9_9ARCH</name>
<dbReference type="FunFam" id="3.30.1490.20:FF:000020">
    <property type="entry name" value="Protein lysine acetyltransferase"/>
    <property type="match status" value="1"/>
</dbReference>
<dbReference type="PANTHER" id="PTHR43334:SF1">
    <property type="entry name" value="3-HYDROXYPROPIONATE--COA LIGASE [ADP-FORMING]"/>
    <property type="match status" value="1"/>
</dbReference>
<evidence type="ECO:0000256" key="1">
    <source>
        <dbReference type="ARBA" id="ARBA00022598"/>
    </source>
</evidence>
<dbReference type="InterPro" id="IPR003781">
    <property type="entry name" value="CoA-bd"/>
</dbReference>
<dbReference type="Gene3D" id="3.40.50.261">
    <property type="entry name" value="Succinyl-CoA synthetase domains"/>
    <property type="match status" value="2"/>
</dbReference>
<evidence type="ECO:0000259" key="5">
    <source>
        <dbReference type="PROSITE" id="PS50975"/>
    </source>
</evidence>
<protein>
    <submittedName>
        <fullName evidence="7">Uncharacterized protein</fullName>
    </submittedName>
</protein>
<comment type="caution">
    <text evidence="7">The sequence shown here is derived from an EMBL/GenBank/DDBJ whole genome shotgun (WGS) entry which is preliminary data.</text>
</comment>
<dbReference type="InterPro" id="IPR000182">
    <property type="entry name" value="GNAT_dom"/>
</dbReference>
<dbReference type="InterPro" id="IPR016102">
    <property type="entry name" value="Succinyl-CoA_synth-like"/>
</dbReference>
<sequence>MVTLNLDKIFSPESIALIGASDREGSVGYFLMRNLAEAGYGGRVYPVNLRKAEILGFKAYPAVDQLPETVDLAVIAIPAESVPDVVEQCGRAGIIGIIIISAGFKEVGPEGRALEERIRDIRRRYNLRVLGPNCLGIIRPGIRLNATFAEKMPKPGSIAFISQSGALGTAILDWAAHENIGFSNFVSVGSMIDVDFGNLIDYFGTDPRTRSILMYIEGVTNAREFMSAARHFARTKPIIVVKAGRFGESAKAAASHTGSITGEDMVYDAAFKRAGIIRVDEIGDLFNAAEVLGMQPLPSSPSLAIITNAGGPGVMAADALIARGGTLAELSRETVEALNGVLPPYWSRGNPIDVLGDAGAERYRAVLEACLKDENIDGMLIIYTPQGAADPVEIAESIAELSRRGGDRGRTLLTSFIGYEDVEEANGVLTENGIPTFTTPERAVATYMYMYRYERNLELLYETPEELPVDSVPPRRPLNVIMRNAAAECREILTEAEGKQLLEYYNIPVVRTLEARTADEAALSAARIGYPVVLKILSSQIVHKTDAGGVVLDIRSEAGLREAFDEVTRRAREHSPDAEIRGVTVQPMIKGGYEIIIGAKTDPLFGPVILFGMGGVGVEIFRDVALGLPPLNQTLARRIMEETRVYRLLQGYRNMPPANLKLLEEIMVRFSQMLVDFPQLREVDINPLFIDGERALALDARVVIDRERVYRRFEAHEHLVISPYPKRYETLWRLRDGRAVLLRPIKPEDEPLWIEMFRSFSDESIRYRFFRIIRDTPHEMRVRYCNIDYDREIAIVAELTEKGERKIAGVVRVPIEPDGKTGEIAFIVADPWQGLGLGSKLVDYMIEICKDKGIETLYGVMLPDNTRAIRLMRDMGFKIEHVDEDTVRATLNLKEE</sequence>
<keyword evidence="2 4" id="KW-0547">Nucleotide-binding</keyword>
<dbReference type="PROSITE" id="PS51186">
    <property type="entry name" value="GNAT"/>
    <property type="match status" value="1"/>
</dbReference>
<evidence type="ECO:0000259" key="6">
    <source>
        <dbReference type="PROSITE" id="PS51186"/>
    </source>
</evidence>
<dbReference type="Pfam" id="PF19045">
    <property type="entry name" value="Ligase_CoA_2"/>
    <property type="match status" value="1"/>
</dbReference>
<dbReference type="Gene3D" id="3.40.50.720">
    <property type="entry name" value="NAD(P)-binding Rossmann-like Domain"/>
    <property type="match status" value="1"/>
</dbReference>
<feature type="domain" description="N-acetyltransferase" evidence="6">
    <location>
        <begin position="740"/>
        <end position="894"/>
    </location>
</feature>
<dbReference type="AlphaFoldDB" id="A0A0M0BRK9"/>
<dbReference type="SUPFAM" id="SSF52210">
    <property type="entry name" value="Succinyl-CoA synthetase domains"/>
    <property type="match status" value="2"/>
</dbReference>
<dbReference type="GO" id="GO:0043758">
    <property type="term" value="F:acetate-CoA ligase (ADP-forming) activity"/>
    <property type="evidence" value="ECO:0007669"/>
    <property type="project" value="InterPro"/>
</dbReference>
<keyword evidence="1" id="KW-0436">Ligase</keyword>
<evidence type="ECO:0000313" key="7">
    <source>
        <dbReference type="EMBL" id="KON30995.1"/>
    </source>
</evidence>
<dbReference type="GO" id="GO:0005524">
    <property type="term" value="F:ATP binding"/>
    <property type="evidence" value="ECO:0007669"/>
    <property type="project" value="UniProtKB-UniRule"/>
</dbReference>
<dbReference type="SUPFAM" id="SSF56059">
    <property type="entry name" value="Glutathione synthetase ATP-binding domain-like"/>
    <property type="match status" value="1"/>
</dbReference>
<gene>
    <name evidence="7" type="ORF">AC482_02285</name>
</gene>
<dbReference type="CDD" id="cd04301">
    <property type="entry name" value="NAT_SF"/>
    <property type="match status" value="1"/>
</dbReference>
<dbReference type="Pfam" id="PF13549">
    <property type="entry name" value="ATP-grasp_5"/>
    <property type="match status" value="1"/>
</dbReference>
<dbReference type="Pfam" id="PF13607">
    <property type="entry name" value="Succ_CoA_lig"/>
    <property type="match status" value="1"/>
</dbReference>
<organism evidence="7 8">
    <name type="scientific">miscellaneous Crenarchaeota group-15 archaeon DG-45</name>
    <dbReference type="NCBI Taxonomy" id="1685127"/>
    <lineage>
        <taxon>Archaea</taxon>
        <taxon>Candidatus Bathyarchaeota</taxon>
        <taxon>MCG-15</taxon>
    </lineage>
</organism>
<dbReference type="InterPro" id="IPR051538">
    <property type="entry name" value="Acyl-CoA_Synth/Transferase"/>
</dbReference>
<evidence type="ECO:0000256" key="2">
    <source>
        <dbReference type="ARBA" id="ARBA00022741"/>
    </source>
</evidence>
<dbReference type="InterPro" id="IPR013815">
    <property type="entry name" value="ATP_grasp_subdomain_1"/>
</dbReference>
<dbReference type="Gene3D" id="3.30.470.20">
    <property type="entry name" value="ATP-grasp fold, B domain"/>
    <property type="match status" value="1"/>
</dbReference>
<keyword evidence="3 4" id="KW-0067">ATP-binding</keyword>
<dbReference type="InterPro" id="IPR036291">
    <property type="entry name" value="NAD(P)-bd_dom_sf"/>
</dbReference>
<dbReference type="PATRIC" id="fig|1685127.3.peg.624"/>
<evidence type="ECO:0000313" key="8">
    <source>
        <dbReference type="Proteomes" id="UP000037210"/>
    </source>
</evidence>
<dbReference type="Pfam" id="PF13380">
    <property type="entry name" value="CoA_binding_2"/>
    <property type="match status" value="1"/>
</dbReference>
<dbReference type="Gene3D" id="3.40.630.30">
    <property type="match status" value="1"/>
</dbReference>
<dbReference type="InterPro" id="IPR032875">
    <property type="entry name" value="Succ_CoA_lig_flav_dom"/>
</dbReference>
<evidence type="ECO:0000256" key="4">
    <source>
        <dbReference type="PROSITE-ProRule" id="PRU00409"/>
    </source>
</evidence>